<keyword evidence="7" id="KW-0234">DNA repair</keyword>
<evidence type="ECO:0000256" key="3">
    <source>
        <dbReference type="ARBA" id="ARBA00022763"/>
    </source>
</evidence>
<keyword evidence="4" id="KW-0378">Hydrolase</keyword>
<organism evidence="9 10">
    <name type="scientific">Methylotuvimicrobium alcaliphilum (strain DSM 19304 / NCIMB 14124 / VKM B-2133 / 20Z)</name>
    <name type="common">Methylomicrobium alcaliphilum</name>
    <dbReference type="NCBI Taxonomy" id="1091494"/>
    <lineage>
        <taxon>Bacteria</taxon>
        <taxon>Pseudomonadati</taxon>
        <taxon>Pseudomonadota</taxon>
        <taxon>Gammaproteobacteria</taxon>
        <taxon>Methylococcales</taxon>
        <taxon>Methylococcaceae</taxon>
        <taxon>Methylotuvimicrobium</taxon>
    </lineage>
</organism>
<evidence type="ECO:0000256" key="1">
    <source>
        <dbReference type="ARBA" id="ARBA00022485"/>
    </source>
</evidence>
<evidence type="ECO:0000256" key="4">
    <source>
        <dbReference type="ARBA" id="ARBA00022801"/>
    </source>
</evidence>
<keyword evidence="1" id="KW-0004">4Fe-4S</keyword>
<dbReference type="STRING" id="1091494.MEALZ_2632"/>
<dbReference type="CDD" id="cd10033">
    <property type="entry name" value="UDG_like"/>
    <property type="match status" value="1"/>
</dbReference>
<keyword evidence="6" id="KW-0411">Iron-sulfur</keyword>
<keyword evidence="10" id="KW-1185">Reference proteome</keyword>
<dbReference type="InterPro" id="IPR051536">
    <property type="entry name" value="UDG_Type-4/5"/>
</dbReference>
<dbReference type="GO" id="GO:0051539">
    <property type="term" value="F:4 iron, 4 sulfur cluster binding"/>
    <property type="evidence" value="ECO:0007669"/>
    <property type="project" value="UniProtKB-KW"/>
</dbReference>
<dbReference type="SMART" id="SM00987">
    <property type="entry name" value="UreE_C"/>
    <property type="match status" value="1"/>
</dbReference>
<evidence type="ECO:0000313" key="9">
    <source>
        <dbReference type="EMBL" id="CCE24307.1"/>
    </source>
</evidence>
<dbReference type="InterPro" id="IPR005122">
    <property type="entry name" value="Uracil-DNA_glycosylase-like"/>
</dbReference>
<dbReference type="SMART" id="SM00986">
    <property type="entry name" value="UDG"/>
    <property type="match status" value="1"/>
</dbReference>
<keyword evidence="3" id="KW-0227">DNA damage</keyword>
<evidence type="ECO:0000256" key="2">
    <source>
        <dbReference type="ARBA" id="ARBA00022723"/>
    </source>
</evidence>
<feature type="domain" description="Uracil-DNA glycosylase-like" evidence="8">
    <location>
        <begin position="33"/>
        <end position="193"/>
    </location>
</feature>
<dbReference type="Gene3D" id="3.40.470.10">
    <property type="entry name" value="Uracil-DNA glycosylase-like domain"/>
    <property type="match status" value="1"/>
</dbReference>
<name>G4SY06_META2</name>
<dbReference type="InterPro" id="IPR036895">
    <property type="entry name" value="Uracil-DNA_glycosylase-like_sf"/>
</dbReference>
<proteinExistence type="predicted"/>
<evidence type="ECO:0000256" key="7">
    <source>
        <dbReference type="ARBA" id="ARBA00023204"/>
    </source>
</evidence>
<dbReference type="AlphaFoldDB" id="G4SY06"/>
<dbReference type="GO" id="GO:0006281">
    <property type="term" value="P:DNA repair"/>
    <property type="evidence" value="ECO:0007669"/>
    <property type="project" value="UniProtKB-KW"/>
</dbReference>
<dbReference type="PANTHER" id="PTHR33693">
    <property type="entry name" value="TYPE-5 URACIL-DNA GLYCOSYLASE"/>
    <property type="match status" value="1"/>
</dbReference>
<evidence type="ECO:0000259" key="8">
    <source>
        <dbReference type="SMART" id="SM00986"/>
    </source>
</evidence>
<dbReference type="HOGENOM" id="CLU_044815_3_0_6"/>
<dbReference type="KEGG" id="mah:MEALZ_2632"/>
<dbReference type="Proteomes" id="UP000008315">
    <property type="component" value="Chromosome"/>
</dbReference>
<dbReference type="EMBL" id="FO082060">
    <property type="protein sequence ID" value="CCE24307.1"/>
    <property type="molecule type" value="Genomic_DNA"/>
</dbReference>
<dbReference type="PATRIC" id="fig|271065.3.peg.2699"/>
<evidence type="ECO:0000256" key="6">
    <source>
        <dbReference type="ARBA" id="ARBA00023014"/>
    </source>
</evidence>
<gene>
    <name evidence="9" type="ordered locus">MEALZ_2632</name>
</gene>
<dbReference type="RefSeq" id="WP_014149076.1">
    <property type="nucleotide sequence ID" value="NC_016112.1"/>
</dbReference>
<accession>G4SY06</accession>
<dbReference type="GO" id="GO:0046872">
    <property type="term" value="F:metal ion binding"/>
    <property type="evidence" value="ECO:0007669"/>
    <property type="project" value="UniProtKB-KW"/>
</dbReference>
<keyword evidence="2" id="KW-0479">Metal-binding</keyword>
<dbReference type="GO" id="GO:0097506">
    <property type="term" value="F:deaminated base DNA N-glycosylase activity"/>
    <property type="evidence" value="ECO:0007669"/>
    <property type="project" value="UniProtKB-ARBA"/>
</dbReference>
<keyword evidence="5" id="KW-0408">Iron</keyword>
<dbReference type="PANTHER" id="PTHR33693:SF1">
    <property type="entry name" value="TYPE-4 URACIL-DNA GLYCOSYLASE"/>
    <property type="match status" value="1"/>
</dbReference>
<reference evidence="10" key="1">
    <citation type="journal article" date="2012" name="J. Bacteriol.">
        <title>Genome sequence of the haloalkaliphilic methanotrophic bacterium Methylomicrobium alcaliphilum 20Z.</title>
        <authorList>
            <person name="Vuilleumier S."/>
            <person name="Khmelenina V.N."/>
            <person name="Bringel F."/>
            <person name="Reshetnikov A.S."/>
            <person name="Lajus A."/>
            <person name="Mangenot S."/>
            <person name="Rouy Z."/>
            <person name="Op den Camp H.J."/>
            <person name="Jetten M.S."/>
            <person name="Dispirito A.A."/>
            <person name="Dunfield P."/>
            <person name="Klotz M.G."/>
            <person name="Semrau J.D."/>
            <person name="Stein L.Y."/>
            <person name="Barbe V."/>
            <person name="Medigue C."/>
            <person name="Trotsenko Y.A."/>
            <person name="Kalyuzhnaya M.G."/>
        </authorList>
    </citation>
    <scope>NUCLEOTIDE SEQUENCE [LARGE SCALE GENOMIC DNA]</scope>
    <source>
        <strain evidence="10">DSM 19304 / NCIMB 14124 / VKM B-2133 / 20Z</strain>
    </source>
</reference>
<dbReference type="Pfam" id="PF03167">
    <property type="entry name" value="UDG"/>
    <property type="match status" value="1"/>
</dbReference>
<sequence>MTSFQLREHLMREHRSALAQCKDCPEMTGPVVSGSQVLSPILLIGQAPGDKEGGFGKPFAWTAGKTLFKWFESIGLNETEFRRRVYMAAVCRCFPGKNPKGGDRVPNRQEIENCAKWLQAEMDLLKPELILPVGKLAIAQLMPVKRLNDVVGDIHSVNFYGHRTDAIPLPHPSGASTWHRTEPGMALLESALDKIESHSAWRKVVSSEQ</sequence>
<protein>
    <submittedName>
        <fullName evidence="9">Uracil-DNA glycosylase superfamily</fullName>
    </submittedName>
</protein>
<evidence type="ECO:0000313" key="10">
    <source>
        <dbReference type="Proteomes" id="UP000008315"/>
    </source>
</evidence>
<evidence type="ECO:0000256" key="5">
    <source>
        <dbReference type="ARBA" id="ARBA00023004"/>
    </source>
</evidence>
<dbReference type="SUPFAM" id="SSF52141">
    <property type="entry name" value="Uracil-DNA glycosylase-like"/>
    <property type="match status" value="1"/>
</dbReference>